<organism evidence="2 3">
    <name type="scientific">Proteus mirabilis</name>
    <dbReference type="NCBI Taxonomy" id="584"/>
    <lineage>
        <taxon>Bacteria</taxon>
        <taxon>Pseudomonadati</taxon>
        <taxon>Pseudomonadota</taxon>
        <taxon>Gammaproteobacteria</taxon>
        <taxon>Enterobacterales</taxon>
        <taxon>Morganellaceae</taxon>
        <taxon>Proteus</taxon>
    </lineage>
</organism>
<sequence>MSNTPIELKGSNFTLSVLHLNDGSPKVIRQAISDKIAQAPQFLKNAPVVINVSAIADQTIDFKKTEANSRRCWLTCCGN</sequence>
<gene>
    <name evidence="2" type="primary">minC_1</name>
    <name evidence="2" type="ORF">NCTC11938_05147</name>
</gene>
<dbReference type="AlphaFoldDB" id="A0A379GIS7"/>
<dbReference type="Gene3D" id="3.30.70.260">
    <property type="match status" value="1"/>
</dbReference>
<dbReference type="EMBL" id="UGTS01000006">
    <property type="protein sequence ID" value="SUC40845.1"/>
    <property type="molecule type" value="Genomic_DNA"/>
</dbReference>
<dbReference type="InterPro" id="IPR007874">
    <property type="entry name" value="MinC_N"/>
</dbReference>
<proteinExistence type="predicted"/>
<evidence type="ECO:0000313" key="2">
    <source>
        <dbReference type="EMBL" id="SUC40845.1"/>
    </source>
</evidence>
<dbReference type="Proteomes" id="UP000254191">
    <property type="component" value="Unassembled WGS sequence"/>
</dbReference>
<dbReference type="GO" id="GO:0051302">
    <property type="term" value="P:regulation of cell division"/>
    <property type="evidence" value="ECO:0007669"/>
    <property type="project" value="InterPro"/>
</dbReference>
<evidence type="ECO:0000313" key="3">
    <source>
        <dbReference type="Proteomes" id="UP000254191"/>
    </source>
</evidence>
<evidence type="ECO:0000259" key="1">
    <source>
        <dbReference type="Pfam" id="PF05209"/>
    </source>
</evidence>
<feature type="domain" description="Septum formation inhibitor MinC N-terminal" evidence="1">
    <location>
        <begin position="6"/>
        <end position="64"/>
    </location>
</feature>
<name>A0A379GIS7_PROMI</name>
<protein>
    <submittedName>
        <fullName evidence="2">Septum formation inhibitor</fullName>
    </submittedName>
</protein>
<dbReference type="Pfam" id="PF05209">
    <property type="entry name" value="MinC_N"/>
    <property type="match status" value="1"/>
</dbReference>
<reference evidence="2 3" key="1">
    <citation type="submission" date="2018-06" db="EMBL/GenBank/DDBJ databases">
        <authorList>
            <consortium name="Pathogen Informatics"/>
            <person name="Doyle S."/>
        </authorList>
    </citation>
    <scope>NUCLEOTIDE SEQUENCE [LARGE SCALE GENOMIC DNA]</scope>
    <source>
        <strain evidence="2 3">NCTC11938</strain>
    </source>
</reference>
<accession>A0A379GIS7</accession>